<comment type="caution">
    <text evidence="9">The sequence shown here is derived from an EMBL/GenBank/DDBJ whole genome shotgun (WGS) entry which is preliminary data.</text>
</comment>
<gene>
    <name evidence="9" type="ORF">LPTSP4_26320</name>
</gene>
<feature type="transmembrane region" description="Helical" evidence="6">
    <location>
        <begin position="258"/>
        <end position="280"/>
    </location>
</feature>
<proteinExistence type="predicted"/>
<evidence type="ECO:0000256" key="1">
    <source>
        <dbReference type="ARBA" id="ARBA00004651"/>
    </source>
</evidence>
<feature type="transmembrane region" description="Helical" evidence="6">
    <location>
        <begin position="301"/>
        <end position="328"/>
    </location>
</feature>
<dbReference type="Proteomes" id="UP000245133">
    <property type="component" value="Unassembled WGS sequence"/>
</dbReference>
<evidence type="ECO:0000256" key="5">
    <source>
        <dbReference type="ARBA" id="ARBA00023136"/>
    </source>
</evidence>
<dbReference type="EMBL" id="BFBB01000008">
    <property type="protein sequence ID" value="GBF51101.1"/>
    <property type="molecule type" value="Genomic_DNA"/>
</dbReference>
<dbReference type="RefSeq" id="WP_108977439.1">
    <property type="nucleotide sequence ID" value="NZ_BFBB01000008.1"/>
</dbReference>
<evidence type="ECO:0000313" key="9">
    <source>
        <dbReference type="EMBL" id="GBF51101.1"/>
    </source>
</evidence>
<dbReference type="InterPro" id="IPR025857">
    <property type="entry name" value="MacB_PCD"/>
</dbReference>
<feature type="transmembrane region" description="Helical" evidence="6">
    <location>
        <begin position="810"/>
        <end position="834"/>
    </location>
</feature>
<dbReference type="Pfam" id="PF12704">
    <property type="entry name" value="MacB_PCD"/>
    <property type="match status" value="1"/>
</dbReference>
<keyword evidence="2" id="KW-1003">Cell membrane</keyword>
<evidence type="ECO:0000259" key="8">
    <source>
        <dbReference type="Pfam" id="PF12704"/>
    </source>
</evidence>
<evidence type="ECO:0000313" key="10">
    <source>
        <dbReference type="Proteomes" id="UP000245133"/>
    </source>
</evidence>
<dbReference type="InterPro" id="IPR038766">
    <property type="entry name" value="Membrane_comp_ABC_pdt"/>
</dbReference>
<feature type="transmembrane region" description="Helical" evidence="6">
    <location>
        <begin position="720"/>
        <end position="742"/>
    </location>
</feature>
<dbReference type="Pfam" id="PF02687">
    <property type="entry name" value="FtsX"/>
    <property type="match status" value="2"/>
</dbReference>
<keyword evidence="5 6" id="KW-0472">Membrane</keyword>
<organism evidence="9 10">
    <name type="scientific">Leptospira ryugenii</name>
    <dbReference type="NCBI Taxonomy" id="1917863"/>
    <lineage>
        <taxon>Bacteria</taxon>
        <taxon>Pseudomonadati</taxon>
        <taxon>Spirochaetota</taxon>
        <taxon>Spirochaetia</taxon>
        <taxon>Leptospirales</taxon>
        <taxon>Leptospiraceae</taxon>
        <taxon>Leptospira</taxon>
    </lineage>
</organism>
<dbReference type="OrthoDB" id="9775544at2"/>
<evidence type="ECO:0000256" key="6">
    <source>
        <dbReference type="SAM" id="Phobius"/>
    </source>
</evidence>
<comment type="subcellular location">
    <subcellularLocation>
        <location evidence="1">Cell membrane</location>
        <topology evidence="1">Multi-pass membrane protein</topology>
    </subcellularLocation>
</comment>
<evidence type="ECO:0000256" key="2">
    <source>
        <dbReference type="ARBA" id="ARBA00022475"/>
    </source>
</evidence>
<dbReference type="AlphaFoldDB" id="A0A2P2E2K1"/>
<dbReference type="InterPro" id="IPR003838">
    <property type="entry name" value="ABC3_permease_C"/>
</dbReference>
<feature type="domain" description="MacB-like periplasmic core" evidence="8">
    <location>
        <begin position="21"/>
        <end position="188"/>
    </location>
</feature>
<feature type="transmembrane region" description="Helical" evidence="6">
    <location>
        <begin position="763"/>
        <end position="790"/>
    </location>
</feature>
<feature type="transmembrane region" description="Helical" evidence="6">
    <location>
        <begin position="348"/>
        <end position="373"/>
    </location>
</feature>
<reference evidence="9 10" key="1">
    <citation type="submission" date="2018-02" db="EMBL/GenBank/DDBJ databases">
        <title>Novel Leptospira species isolated from soil and water in Japan.</title>
        <authorList>
            <person name="Nakao R."/>
            <person name="Masuzawa T."/>
        </authorList>
    </citation>
    <scope>NUCLEOTIDE SEQUENCE [LARGE SCALE GENOMIC DNA]</scope>
    <source>
        <strain evidence="9 10">YH101</strain>
    </source>
</reference>
<dbReference type="PANTHER" id="PTHR30287">
    <property type="entry name" value="MEMBRANE COMPONENT OF PREDICTED ABC SUPERFAMILY METABOLITE UPTAKE TRANSPORTER"/>
    <property type="match status" value="1"/>
</dbReference>
<keyword evidence="4 6" id="KW-1133">Transmembrane helix</keyword>
<feature type="domain" description="ABC3 transporter permease C-terminal" evidence="7">
    <location>
        <begin position="262"/>
        <end position="378"/>
    </location>
</feature>
<feature type="transmembrane region" description="Helical" evidence="6">
    <location>
        <begin position="477"/>
        <end position="497"/>
    </location>
</feature>
<feature type="transmembrane region" description="Helical" evidence="6">
    <location>
        <begin position="429"/>
        <end position="450"/>
    </location>
</feature>
<sequence>MNRKLIQFYLRRELLFRPEYTLLLLLSISLGIGSVIGISSYREAIQSAIQKEAKQLMGADIALQSAQEFTTDAKEMIQNALPVNSEQSHSIQFLSMLLSKSTGESSLSYIKALEGNYPFYGEMLTEPKDVFQSLGQNEILLDETLGKNLKLKIGEQVQLGSLSLKIKAWIKKEPGAVGSFVGAAPTSIIRSSAAMSSGLIQRGSRIRYTTYLKFPLQVDSNQWKETHFESFIKNDITIYHNTEVNSGSQQFLKNTFDYMSLLALAGFFLGAISVYASIRTRIRERKNEISILMCLGAEPKVILILVLSEILVITSLATAFGILLGFQIQDWIPSITGSEFLLSLQPQISLQSFFKSIVLGILIPVLIAVPLLIEASGTKPLSALKEVDSREDTRSERRIQFLSIFGIYVLFVLIASIETSSFIKGSVFAVVLVSLPVLVFVLLKVIGFFLNQFTEKYLISKEWSLVFKKFTRKSSSLQLSLIGLGSALFILCLSFILQESLLELSGAREIERRPNIFLLDIRKEQKDGIQEIINRFPIQKQITAPVIGARLTKVNGEGIKKENMVRDARERTWRATARTREYFLSYRDALYDTEKVTKGSWWGSEAKDEISVEREFSGYLEADVGDSLTFNIQGVEVQGKISNLRSVNWSDMKPNFVVLFSRGTLERAPSFLITSLLLESGEDRYQLQKAIVSKYPNITVIDTEKTIQAFLGILEKVTQMIRLMTLLILMSAFVLVLTSLYSSQFERKKEFSLLRVIGSSNEFLLTYFLRESFLIASLSFFIGSAYSLLANEILNRIVLNLTSVIPWTDLLVTFVSVVVLSLLLYLTGIGRLFFIPSKRLLKEIK</sequence>
<feature type="transmembrane region" description="Helical" evidence="6">
    <location>
        <begin position="20"/>
        <end position="41"/>
    </location>
</feature>
<evidence type="ECO:0000256" key="4">
    <source>
        <dbReference type="ARBA" id="ARBA00022989"/>
    </source>
</evidence>
<evidence type="ECO:0000259" key="7">
    <source>
        <dbReference type="Pfam" id="PF02687"/>
    </source>
</evidence>
<protein>
    <submittedName>
        <fullName evidence="9">ABC transporter permease</fullName>
    </submittedName>
</protein>
<evidence type="ECO:0000256" key="3">
    <source>
        <dbReference type="ARBA" id="ARBA00022692"/>
    </source>
</evidence>
<feature type="transmembrane region" description="Helical" evidence="6">
    <location>
        <begin position="399"/>
        <end position="417"/>
    </location>
</feature>
<name>A0A2P2E2K1_9LEPT</name>
<dbReference type="GO" id="GO:0005886">
    <property type="term" value="C:plasma membrane"/>
    <property type="evidence" value="ECO:0007669"/>
    <property type="project" value="UniProtKB-SubCell"/>
</dbReference>
<dbReference type="PANTHER" id="PTHR30287:SF1">
    <property type="entry name" value="INNER MEMBRANE PROTEIN"/>
    <property type="match status" value="1"/>
</dbReference>
<keyword evidence="3 6" id="KW-0812">Transmembrane</keyword>
<feature type="domain" description="ABC3 transporter permease C-terminal" evidence="7">
    <location>
        <begin position="724"/>
        <end position="833"/>
    </location>
</feature>
<keyword evidence="10" id="KW-1185">Reference proteome</keyword>
<accession>A0A2P2E2K1</accession>